<dbReference type="Proteomes" id="UP000297239">
    <property type="component" value="Unassembled WGS sequence"/>
</dbReference>
<evidence type="ECO:0008006" key="3">
    <source>
        <dbReference type="Google" id="ProtNLM"/>
    </source>
</evidence>
<dbReference type="RefSeq" id="WP_135637629.1">
    <property type="nucleotide sequence ID" value="NZ_RQFE01000037.1"/>
</dbReference>
<dbReference type="AlphaFoldDB" id="A0A6N4QGE8"/>
<name>A0A6N4QGE8_9LEPT</name>
<protein>
    <recommendedName>
        <fullName evidence="3">Restriction endonuclease</fullName>
    </recommendedName>
</protein>
<sequence>MIPENHILNSAYSISIEYRKELEVVIEEFSKKISPKELKALKSKLGLNSNKHTLESYIQSATETTVVRYFLNNFSENFQYEPSLNFGSNNNIECQILENGNAYNIEVKTPSYYTKEKDGNEKGLNFSTTGRFRNSIELFNSFKNIFKPNEFNISKRMDNNLKDFLISANSKFPNKYPLKHLNILVVACGDSEDFQNFDNYIEDVGGFFRHDSYINQNLYNKVDCIVLSNLYYKHSPKFNRMTKESWDFSKAFNIIYTNPFRKNKESDLLNRLLSMIPNYTIEYEEFHNEWLQKNKFTFYIMKHFIHKELGEKQGKSVF</sequence>
<evidence type="ECO:0000313" key="2">
    <source>
        <dbReference type="Proteomes" id="UP000297239"/>
    </source>
</evidence>
<organism evidence="1 2">
    <name type="scientific">Leptospira kanakyensis</name>
    <dbReference type="NCBI Taxonomy" id="2484968"/>
    <lineage>
        <taxon>Bacteria</taxon>
        <taxon>Pseudomonadati</taxon>
        <taxon>Spirochaetota</taxon>
        <taxon>Spirochaetia</taxon>
        <taxon>Leptospirales</taxon>
        <taxon>Leptospiraceae</taxon>
        <taxon>Leptospira</taxon>
    </lineage>
</organism>
<evidence type="ECO:0000313" key="1">
    <source>
        <dbReference type="EMBL" id="TGK70610.1"/>
    </source>
</evidence>
<gene>
    <name evidence="1" type="ORF">EHQ18_09170</name>
</gene>
<keyword evidence="2" id="KW-1185">Reference proteome</keyword>
<reference evidence="1" key="1">
    <citation type="journal article" date="2019" name="PLoS Negl. Trop. Dis.">
        <title>Revisiting the worldwide diversity of Leptospira species in the environment.</title>
        <authorList>
            <person name="Vincent A.T."/>
            <person name="Schiettekatte O."/>
            <person name="Bourhy P."/>
            <person name="Veyrier F.J."/>
            <person name="Picardeau M."/>
        </authorList>
    </citation>
    <scope>NUCLEOTIDE SEQUENCE [LARGE SCALE GENOMIC DNA]</scope>
    <source>
        <strain evidence="1">201800293</strain>
    </source>
</reference>
<proteinExistence type="predicted"/>
<comment type="caution">
    <text evidence="1">The sequence shown here is derived from an EMBL/GenBank/DDBJ whole genome shotgun (WGS) entry which is preliminary data.</text>
</comment>
<dbReference type="EMBL" id="RQFF01000027">
    <property type="protein sequence ID" value="TGK70610.1"/>
    <property type="molecule type" value="Genomic_DNA"/>
</dbReference>
<accession>A0A6N4QGE8</accession>
<dbReference type="OrthoDB" id="1227232at2"/>